<organism evidence="1 2">
    <name type="scientific">Cupriavidus basilensis</name>
    <dbReference type="NCBI Taxonomy" id="68895"/>
    <lineage>
        <taxon>Bacteria</taxon>
        <taxon>Pseudomonadati</taxon>
        <taxon>Pseudomonadota</taxon>
        <taxon>Betaproteobacteria</taxon>
        <taxon>Burkholderiales</taxon>
        <taxon>Burkholderiaceae</taxon>
        <taxon>Cupriavidus</taxon>
    </lineage>
</organism>
<dbReference type="Proteomes" id="UP000031843">
    <property type="component" value="Chromosome main"/>
</dbReference>
<name>A0A0C4Y7L5_9BURK</name>
<dbReference type="AlphaFoldDB" id="A0A0C4Y7L5"/>
<proteinExistence type="predicted"/>
<reference evidence="1 2" key="1">
    <citation type="journal article" date="2015" name="Genome Announc.">
        <title>Complete Genome Sequence of Cupriavidus basilensis 4G11, Isolated from the Oak Ridge Field Research Center Site.</title>
        <authorList>
            <person name="Ray J."/>
            <person name="Waters R.J."/>
            <person name="Skerker J.M."/>
            <person name="Kuehl J.V."/>
            <person name="Price M.N."/>
            <person name="Huang J."/>
            <person name="Chakraborty R."/>
            <person name="Arkin A.P."/>
            <person name="Deutschbauer A."/>
        </authorList>
    </citation>
    <scope>NUCLEOTIDE SEQUENCE [LARGE SCALE GENOMIC DNA]</scope>
    <source>
        <strain evidence="1">4G11</strain>
    </source>
</reference>
<evidence type="ECO:0000313" key="1">
    <source>
        <dbReference type="EMBL" id="AJG21422.1"/>
    </source>
</evidence>
<protein>
    <submittedName>
        <fullName evidence="1">Uncharacterized protein</fullName>
    </submittedName>
</protein>
<gene>
    <name evidence="1" type="ORF">RR42_m4074</name>
</gene>
<dbReference type="KEGG" id="cbw:RR42_m4074"/>
<evidence type="ECO:0000313" key="2">
    <source>
        <dbReference type="Proteomes" id="UP000031843"/>
    </source>
</evidence>
<accession>A0A0C4Y7L5</accession>
<sequence length="69" mass="6982">MPVRRGSAWSCRLAGAGGATLAGAGAGLARDGNGNGHCVGERGGGSRSHGAAFVVDSMAHRRARRPRLR</sequence>
<dbReference type="STRING" id="68895.RR42_m4074"/>
<dbReference type="EMBL" id="CP010536">
    <property type="protein sequence ID" value="AJG21422.1"/>
    <property type="molecule type" value="Genomic_DNA"/>
</dbReference>
<keyword evidence="2" id="KW-1185">Reference proteome</keyword>